<dbReference type="Proteomes" id="UP001501265">
    <property type="component" value="Unassembled WGS sequence"/>
</dbReference>
<proteinExistence type="predicted"/>
<feature type="region of interest" description="Disordered" evidence="1">
    <location>
        <begin position="1"/>
        <end position="37"/>
    </location>
</feature>
<accession>A0ABP9C3T2</accession>
<evidence type="ECO:0000256" key="1">
    <source>
        <dbReference type="SAM" id="MobiDB-lite"/>
    </source>
</evidence>
<evidence type="ECO:0000313" key="2">
    <source>
        <dbReference type="EMBL" id="GAA4803170.1"/>
    </source>
</evidence>
<organism evidence="2 3">
    <name type="scientific">Streptomyces ziwulingensis</name>
    <dbReference type="NCBI Taxonomy" id="1045501"/>
    <lineage>
        <taxon>Bacteria</taxon>
        <taxon>Bacillati</taxon>
        <taxon>Actinomycetota</taxon>
        <taxon>Actinomycetes</taxon>
        <taxon>Kitasatosporales</taxon>
        <taxon>Streptomycetaceae</taxon>
        <taxon>Streptomyces</taxon>
    </lineage>
</organism>
<comment type="caution">
    <text evidence="2">The sequence shown here is derived from an EMBL/GenBank/DDBJ whole genome shotgun (WGS) entry which is preliminary data.</text>
</comment>
<keyword evidence="3" id="KW-1185">Reference proteome</keyword>
<sequence length="132" mass="13626">MSSGSVESPGFLLLGRGAADDSVPGNERPGGGELHVSGAVDDDQVEAAAQLAQDPVQSQLPGGLAGELELQRVDLLGFEHSPQGREELLRLAVPSRYDRLGEGEQLVDDVASGCSVGGGAVLRSPRELRAPT</sequence>
<gene>
    <name evidence="2" type="ORF">GCM10023220_35430</name>
</gene>
<reference evidence="3" key="1">
    <citation type="journal article" date="2019" name="Int. J. Syst. Evol. Microbiol.">
        <title>The Global Catalogue of Microorganisms (GCM) 10K type strain sequencing project: providing services to taxonomists for standard genome sequencing and annotation.</title>
        <authorList>
            <consortium name="The Broad Institute Genomics Platform"/>
            <consortium name="The Broad Institute Genome Sequencing Center for Infectious Disease"/>
            <person name="Wu L."/>
            <person name="Ma J."/>
        </authorList>
    </citation>
    <scope>NUCLEOTIDE SEQUENCE [LARGE SCALE GENOMIC DNA]</scope>
    <source>
        <strain evidence="3">JCM 18081</strain>
    </source>
</reference>
<dbReference type="EMBL" id="BAABIG010000033">
    <property type="protein sequence ID" value="GAA4803170.1"/>
    <property type="molecule type" value="Genomic_DNA"/>
</dbReference>
<name>A0ABP9C3T2_9ACTN</name>
<evidence type="ECO:0000313" key="3">
    <source>
        <dbReference type="Proteomes" id="UP001501265"/>
    </source>
</evidence>
<protein>
    <submittedName>
        <fullName evidence="2">Uncharacterized protein</fullName>
    </submittedName>
</protein>